<gene>
    <name evidence="2" type="ORF">CR513_34429</name>
</gene>
<feature type="compositionally biased region" description="Basic and acidic residues" evidence="1">
    <location>
        <begin position="138"/>
        <end position="151"/>
    </location>
</feature>
<feature type="region of interest" description="Disordered" evidence="1">
    <location>
        <begin position="1"/>
        <end position="23"/>
    </location>
</feature>
<name>A0A371G1T9_MUCPR</name>
<sequence length="165" mass="18615">MNRHKEPDHPPTRGGQGQGCSVIKGDEHVIRSREELYKETSAQEAPFRWRSLSVDKYDDTIDLDEHIDAYVTQLNLFTNNHHPLPSVPNIFDGKLGPFSNSLCKWPLASMDELIAQASGYIQMEEIVEYQDGVRVEHQATTNERSEGEPRINQRIGKQGNGGAKT</sequence>
<feature type="region of interest" description="Disordered" evidence="1">
    <location>
        <begin position="138"/>
        <end position="165"/>
    </location>
</feature>
<evidence type="ECO:0000313" key="2">
    <source>
        <dbReference type="EMBL" id="RDX84512.1"/>
    </source>
</evidence>
<organism evidence="2 3">
    <name type="scientific">Mucuna pruriens</name>
    <name type="common">Velvet bean</name>
    <name type="synonym">Dolichos pruriens</name>
    <dbReference type="NCBI Taxonomy" id="157652"/>
    <lineage>
        <taxon>Eukaryota</taxon>
        <taxon>Viridiplantae</taxon>
        <taxon>Streptophyta</taxon>
        <taxon>Embryophyta</taxon>
        <taxon>Tracheophyta</taxon>
        <taxon>Spermatophyta</taxon>
        <taxon>Magnoliopsida</taxon>
        <taxon>eudicotyledons</taxon>
        <taxon>Gunneridae</taxon>
        <taxon>Pentapetalae</taxon>
        <taxon>rosids</taxon>
        <taxon>fabids</taxon>
        <taxon>Fabales</taxon>
        <taxon>Fabaceae</taxon>
        <taxon>Papilionoideae</taxon>
        <taxon>50 kb inversion clade</taxon>
        <taxon>NPAAA clade</taxon>
        <taxon>indigoferoid/millettioid clade</taxon>
        <taxon>Phaseoleae</taxon>
        <taxon>Mucuna</taxon>
    </lineage>
</organism>
<evidence type="ECO:0000256" key="1">
    <source>
        <dbReference type="SAM" id="MobiDB-lite"/>
    </source>
</evidence>
<feature type="non-terminal residue" evidence="2">
    <location>
        <position position="1"/>
    </location>
</feature>
<dbReference type="OrthoDB" id="1426925at2759"/>
<evidence type="ECO:0000313" key="3">
    <source>
        <dbReference type="Proteomes" id="UP000257109"/>
    </source>
</evidence>
<dbReference type="EMBL" id="QJKJ01007029">
    <property type="protein sequence ID" value="RDX84512.1"/>
    <property type="molecule type" value="Genomic_DNA"/>
</dbReference>
<reference evidence="2" key="1">
    <citation type="submission" date="2018-05" db="EMBL/GenBank/DDBJ databases">
        <title>Draft genome of Mucuna pruriens seed.</title>
        <authorList>
            <person name="Nnadi N.E."/>
            <person name="Vos R."/>
            <person name="Hasami M.H."/>
            <person name="Devisetty U.K."/>
            <person name="Aguiy J.C."/>
        </authorList>
    </citation>
    <scope>NUCLEOTIDE SEQUENCE [LARGE SCALE GENOMIC DNA]</scope>
    <source>
        <strain evidence="2">JCA_2017</strain>
    </source>
</reference>
<dbReference type="AlphaFoldDB" id="A0A371G1T9"/>
<proteinExistence type="predicted"/>
<dbReference type="Proteomes" id="UP000257109">
    <property type="component" value="Unassembled WGS sequence"/>
</dbReference>
<comment type="caution">
    <text evidence="2">The sequence shown here is derived from an EMBL/GenBank/DDBJ whole genome shotgun (WGS) entry which is preliminary data.</text>
</comment>
<feature type="compositionally biased region" description="Basic and acidic residues" evidence="1">
    <location>
        <begin position="1"/>
        <end position="11"/>
    </location>
</feature>
<accession>A0A371G1T9</accession>
<keyword evidence="3" id="KW-1185">Reference proteome</keyword>
<protein>
    <submittedName>
        <fullName evidence="2">Uncharacterized protein</fullName>
    </submittedName>
</protein>